<name>A0A7G7GE85_9BACT</name>
<dbReference type="KEGG" id="aswu:HUW51_23185"/>
<dbReference type="SUPFAM" id="SSF52283">
    <property type="entry name" value="Formate/glycerate dehydrogenase catalytic domain-like"/>
    <property type="match status" value="1"/>
</dbReference>
<dbReference type="InterPro" id="IPR006140">
    <property type="entry name" value="D-isomer_DH_NAD-bd"/>
</dbReference>
<evidence type="ECO:0000259" key="6">
    <source>
        <dbReference type="Pfam" id="PF02826"/>
    </source>
</evidence>
<evidence type="ECO:0000313" key="8">
    <source>
        <dbReference type="Proteomes" id="UP000515237"/>
    </source>
</evidence>
<keyword evidence="3" id="KW-0520">NAD</keyword>
<dbReference type="InterPro" id="IPR050418">
    <property type="entry name" value="D-iso_2-hydroxyacid_DH_PdxB"/>
</dbReference>
<proteinExistence type="inferred from homology"/>
<dbReference type="Pfam" id="PF00389">
    <property type="entry name" value="2-Hacid_dh"/>
    <property type="match status" value="1"/>
</dbReference>
<dbReference type="InterPro" id="IPR029753">
    <property type="entry name" value="D-isomer_DH_CS"/>
</dbReference>
<evidence type="ECO:0000259" key="5">
    <source>
        <dbReference type="Pfam" id="PF00389"/>
    </source>
</evidence>
<dbReference type="CDD" id="cd12162">
    <property type="entry name" value="2-Hacid_dh_4"/>
    <property type="match status" value="1"/>
</dbReference>
<dbReference type="PROSITE" id="PS00671">
    <property type="entry name" value="D_2_HYDROXYACID_DH_3"/>
    <property type="match status" value="1"/>
</dbReference>
<feature type="domain" description="D-isomer specific 2-hydroxyacid dehydrogenase NAD-binding" evidence="6">
    <location>
        <begin position="106"/>
        <end position="287"/>
    </location>
</feature>
<dbReference type="AlphaFoldDB" id="A0A7G7GE85"/>
<accession>A0A7G7GE85</accession>
<feature type="domain" description="D-isomer specific 2-hydroxyacid dehydrogenase catalytic" evidence="5">
    <location>
        <begin position="14"/>
        <end position="310"/>
    </location>
</feature>
<dbReference type="GO" id="GO:0016616">
    <property type="term" value="F:oxidoreductase activity, acting on the CH-OH group of donors, NAD or NADP as acceptor"/>
    <property type="evidence" value="ECO:0007669"/>
    <property type="project" value="InterPro"/>
</dbReference>
<evidence type="ECO:0000256" key="4">
    <source>
        <dbReference type="RuleBase" id="RU003719"/>
    </source>
</evidence>
<comment type="similarity">
    <text evidence="1 4">Belongs to the D-isomer specific 2-hydroxyacid dehydrogenase family.</text>
</comment>
<evidence type="ECO:0000256" key="2">
    <source>
        <dbReference type="ARBA" id="ARBA00023002"/>
    </source>
</evidence>
<dbReference type="InterPro" id="IPR006139">
    <property type="entry name" value="D-isomer_2_OHA_DH_cat_dom"/>
</dbReference>
<sequence>MKIAFLDTKTMGDIPNLEKLREFGEVSLYATTDPSETLARVKDQDVVITNKVVLDKDTLENSPNLKLICVAATGMNNIDLTAAQDLNITVKNAVDYSTHSVAQLTFALLLQLINNIPYFDNYVKLGGYSESDIFTHLGPSYFEISGKQFGIIGLGNIGRQVAKIAAAFGAKVVYYSTSGKNHNPDYERLELNEFLATSDIISIHAPLSGKTRNLMAYPQLQQMKKSALLINVGRGGIVDENDLAKALNDDLIAGAGLDVFAAEPIKPDNPLLKINNPAKLVLTPHIAWSSHEARILLMDKVLQNIRDFFKIDGVHS</sequence>
<dbReference type="GO" id="GO:0051287">
    <property type="term" value="F:NAD binding"/>
    <property type="evidence" value="ECO:0007669"/>
    <property type="project" value="InterPro"/>
</dbReference>
<dbReference type="RefSeq" id="WP_185271961.1">
    <property type="nucleotide sequence ID" value="NZ_CP055156.1"/>
</dbReference>
<keyword evidence="8" id="KW-1185">Reference proteome</keyword>
<gene>
    <name evidence="7" type="ORF">HUW51_23185</name>
</gene>
<protein>
    <submittedName>
        <fullName evidence="7">D-2-hydroxyacid dehydrogenase</fullName>
    </submittedName>
</protein>
<evidence type="ECO:0000256" key="1">
    <source>
        <dbReference type="ARBA" id="ARBA00005854"/>
    </source>
</evidence>
<dbReference type="Gene3D" id="3.40.50.720">
    <property type="entry name" value="NAD(P)-binding Rossmann-like Domain"/>
    <property type="match status" value="2"/>
</dbReference>
<dbReference type="Pfam" id="PF02826">
    <property type="entry name" value="2-Hacid_dh_C"/>
    <property type="match status" value="1"/>
</dbReference>
<organism evidence="7 8">
    <name type="scientific">Adhaeribacter swui</name>
    <dbReference type="NCBI Taxonomy" id="2086471"/>
    <lineage>
        <taxon>Bacteria</taxon>
        <taxon>Pseudomonadati</taxon>
        <taxon>Bacteroidota</taxon>
        <taxon>Cytophagia</taxon>
        <taxon>Cytophagales</taxon>
        <taxon>Hymenobacteraceae</taxon>
        <taxon>Adhaeribacter</taxon>
    </lineage>
</organism>
<dbReference type="Proteomes" id="UP000515237">
    <property type="component" value="Chromosome"/>
</dbReference>
<dbReference type="InterPro" id="IPR036291">
    <property type="entry name" value="NAD(P)-bd_dom_sf"/>
</dbReference>
<dbReference type="NCBIfam" id="NF006263">
    <property type="entry name" value="PRK08410.1"/>
    <property type="match status" value="1"/>
</dbReference>
<evidence type="ECO:0000256" key="3">
    <source>
        <dbReference type="ARBA" id="ARBA00023027"/>
    </source>
</evidence>
<keyword evidence="2 4" id="KW-0560">Oxidoreductase</keyword>
<dbReference type="PANTHER" id="PTHR43761">
    <property type="entry name" value="D-ISOMER SPECIFIC 2-HYDROXYACID DEHYDROGENASE FAMILY PROTEIN (AFU_ORTHOLOGUE AFUA_1G13630)"/>
    <property type="match status" value="1"/>
</dbReference>
<dbReference type="SUPFAM" id="SSF51735">
    <property type="entry name" value="NAD(P)-binding Rossmann-fold domains"/>
    <property type="match status" value="1"/>
</dbReference>
<reference evidence="7 8" key="1">
    <citation type="journal article" date="2018" name="Int. J. Syst. Evol. Microbiol.">
        <title>Adhaeribacter swui sp. nov., isolated from wet mud.</title>
        <authorList>
            <person name="Kim D.U."/>
            <person name="Kim K.W."/>
            <person name="Kang M.S."/>
            <person name="Kim J.Y."/>
            <person name="Jang J.H."/>
            <person name="Kim M.K."/>
        </authorList>
    </citation>
    <scope>NUCLEOTIDE SEQUENCE [LARGE SCALE GENOMIC DNA]</scope>
    <source>
        <strain evidence="7 8">KCTC 52873</strain>
    </source>
</reference>
<dbReference type="EMBL" id="CP055156">
    <property type="protein sequence ID" value="QNF35469.1"/>
    <property type="molecule type" value="Genomic_DNA"/>
</dbReference>
<dbReference type="PANTHER" id="PTHR43761:SF1">
    <property type="entry name" value="D-ISOMER SPECIFIC 2-HYDROXYACID DEHYDROGENASE CATALYTIC DOMAIN-CONTAINING PROTEIN-RELATED"/>
    <property type="match status" value="1"/>
</dbReference>
<evidence type="ECO:0000313" key="7">
    <source>
        <dbReference type="EMBL" id="QNF35469.1"/>
    </source>
</evidence>